<protein>
    <submittedName>
        <fullName evidence="3">Membrane transporter</fullName>
    </submittedName>
</protein>
<dbReference type="Proteomes" id="UP000005239">
    <property type="component" value="Unassembled WGS sequence"/>
</dbReference>
<feature type="transmembrane region" description="Helical" evidence="2">
    <location>
        <begin position="103"/>
        <end position="123"/>
    </location>
</feature>
<evidence type="ECO:0000313" key="3">
    <source>
        <dbReference type="EnsemblMetazoa" id="PPA22885.1"/>
    </source>
</evidence>
<dbReference type="EnsemblMetazoa" id="PPA22885.1">
    <property type="protein sequence ID" value="PPA22885.1"/>
    <property type="gene ID" value="WBGene00112439"/>
</dbReference>
<dbReference type="GO" id="GO:0022857">
    <property type="term" value="F:transmembrane transporter activity"/>
    <property type="evidence" value="ECO:0007669"/>
    <property type="project" value="InterPro"/>
</dbReference>
<gene>
    <name evidence="3" type="primary">WBGene00112439</name>
</gene>
<keyword evidence="2" id="KW-0812">Transmembrane</keyword>
<feature type="transmembrane region" description="Helical" evidence="2">
    <location>
        <begin position="317"/>
        <end position="334"/>
    </location>
</feature>
<feature type="transmembrane region" description="Helical" evidence="2">
    <location>
        <begin position="355"/>
        <end position="375"/>
    </location>
</feature>
<keyword evidence="2" id="KW-1133">Transmembrane helix</keyword>
<accession>A0A8R1UE49</accession>
<accession>A0A2A6CBZ3</accession>
<dbReference type="PANTHER" id="PTHR45757">
    <property type="entry name" value="PROTEIN CBG23364-RELATED"/>
    <property type="match status" value="1"/>
</dbReference>
<dbReference type="AlphaFoldDB" id="A0A2A6CBZ3"/>
<evidence type="ECO:0000256" key="1">
    <source>
        <dbReference type="SAM" id="MobiDB-lite"/>
    </source>
</evidence>
<feature type="transmembrane region" description="Helical" evidence="2">
    <location>
        <begin position="56"/>
        <end position="74"/>
    </location>
</feature>
<proteinExistence type="predicted"/>
<sequence>MSESGESARGSDAASTIPADAESDFDESAATDTTVDPAAGAQVERSDEGVKRPKKYMRFLILALSTLCITQILANQNSYNFSKICVVKGIDPSANYTTNQMSVMRSAPAIGSFIALLPMVYLLEKLPRKIILLVCGGITTVATGLVPLVEPMGFGWFLAARILQGVSFCATFPIAGFVTAQWASLKEHGIFLAFLTGFSQLSQMYLFAIGGIGCSVFTWQSVYYFMAVSGALIFVLFGYFYTDRPHENSRVSPEELAWILKDKTDKNPVKEPVPYKSMFKSKVIWAVWTSAFADILAITFLHMYVPQYFKDYLKFDILKVGCYGAIPMIVQWLCKIFSGWSSDKIKSISENMKLKIYNSIALGGSGVFFMILSFVPASSQWGCFVVLKVAIQALCILIEPQITGHILTDNTPFQWGAVLWLHAILLIAATVLFLFWARAEAAPWTEPIETEPVSDELEKVEVVEVVESKDDSLAEIPDSTAPTERTMQETTPP</sequence>
<feature type="transmembrane region" description="Helical" evidence="2">
    <location>
        <begin position="190"/>
        <end position="210"/>
    </location>
</feature>
<evidence type="ECO:0000256" key="2">
    <source>
        <dbReference type="SAM" id="Phobius"/>
    </source>
</evidence>
<feature type="transmembrane region" description="Helical" evidence="2">
    <location>
        <begin position="130"/>
        <end position="149"/>
    </location>
</feature>
<keyword evidence="2" id="KW-0472">Membrane</keyword>
<reference evidence="3" key="2">
    <citation type="submission" date="2022-06" db="UniProtKB">
        <authorList>
            <consortium name="EnsemblMetazoa"/>
        </authorList>
    </citation>
    <scope>IDENTIFICATION</scope>
    <source>
        <strain evidence="3">PS312</strain>
    </source>
</reference>
<dbReference type="Pfam" id="PF07690">
    <property type="entry name" value="MFS_1"/>
    <property type="match status" value="1"/>
</dbReference>
<dbReference type="Gene3D" id="1.20.1250.20">
    <property type="entry name" value="MFS general substrate transporter like domains"/>
    <property type="match status" value="2"/>
</dbReference>
<dbReference type="OrthoDB" id="2985014at2759"/>
<dbReference type="InterPro" id="IPR036259">
    <property type="entry name" value="MFS_trans_sf"/>
</dbReference>
<feature type="transmembrane region" description="Helical" evidence="2">
    <location>
        <begin position="155"/>
        <end position="178"/>
    </location>
</feature>
<dbReference type="SUPFAM" id="SSF103473">
    <property type="entry name" value="MFS general substrate transporter"/>
    <property type="match status" value="1"/>
</dbReference>
<feature type="transmembrane region" description="Helical" evidence="2">
    <location>
        <begin position="417"/>
        <end position="437"/>
    </location>
</feature>
<dbReference type="InterPro" id="IPR011701">
    <property type="entry name" value="MFS"/>
</dbReference>
<feature type="compositionally biased region" description="Polar residues" evidence="1">
    <location>
        <begin position="480"/>
        <end position="493"/>
    </location>
</feature>
<feature type="region of interest" description="Disordered" evidence="1">
    <location>
        <begin position="470"/>
        <end position="493"/>
    </location>
</feature>
<feature type="transmembrane region" description="Helical" evidence="2">
    <location>
        <begin position="283"/>
        <end position="305"/>
    </location>
</feature>
<reference evidence="4" key="1">
    <citation type="journal article" date="2008" name="Nat. Genet.">
        <title>The Pristionchus pacificus genome provides a unique perspective on nematode lifestyle and parasitism.</title>
        <authorList>
            <person name="Dieterich C."/>
            <person name="Clifton S.W."/>
            <person name="Schuster L.N."/>
            <person name="Chinwalla A."/>
            <person name="Delehaunty K."/>
            <person name="Dinkelacker I."/>
            <person name="Fulton L."/>
            <person name="Fulton R."/>
            <person name="Godfrey J."/>
            <person name="Minx P."/>
            <person name="Mitreva M."/>
            <person name="Roeseler W."/>
            <person name="Tian H."/>
            <person name="Witte H."/>
            <person name="Yang S.P."/>
            <person name="Wilson R.K."/>
            <person name="Sommer R.J."/>
        </authorList>
    </citation>
    <scope>NUCLEOTIDE SEQUENCE [LARGE SCALE GENOMIC DNA]</scope>
    <source>
        <strain evidence="4">PS312</strain>
    </source>
</reference>
<feature type="region of interest" description="Disordered" evidence="1">
    <location>
        <begin position="1"/>
        <end position="47"/>
    </location>
</feature>
<organism evidence="3 4">
    <name type="scientific">Pristionchus pacificus</name>
    <name type="common">Parasitic nematode worm</name>
    <dbReference type="NCBI Taxonomy" id="54126"/>
    <lineage>
        <taxon>Eukaryota</taxon>
        <taxon>Metazoa</taxon>
        <taxon>Ecdysozoa</taxon>
        <taxon>Nematoda</taxon>
        <taxon>Chromadorea</taxon>
        <taxon>Rhabditida</taxon>
        <taxon>Rhabditina</taxon>
        <taxon>Diplogasteromorpha</taxon>
        <taxon>Diplogasteroidea</taxon>
        <taxon>Neodiplogasteridae</taxon>
        <taxon>Pristionchus</taxon>
    </lineage>
</organism>
<dbReference type="PANTHER" id="PTHR45757:SF3">
    <property type="entry name" value="MFS DOMAIN-CONTAINING PROTEIN"/>
    <property type="match status" value="1"/>
</dbReference>
<feature type="transmembrane region" description="Helical" evidence="2">
    <location>
        <begin position="222"/>
        <end position="241"/>
    </location>
</feature>
<evidence type="ECO:0000313" key="4">
    <source>
        <dbReference type="Proteomes" id="UP000005239"/>
    </source>
</evidence>
<keyword evidence="4" id="KW-1185">Reference proteome</keyword>
<name>A0A2A6CBZ3_PRIPA</name>